<dbReference type="InterPro" id="IPR018289">
    <property type="entry name" value="MULE_transposase_dom"/>
</dbReference>
<sequence length="722" mass="82122">MEVTCNPPKKMEFVISKSPIPTERETSDCPGYEFKDDALNHACEWTWTDLQMSHEVSPIKVLAKEKVGKGKPFVPRRSVRINQPVGTFSNAPIVPPPSTTRNTEPSSTFSNAPNVPMCTANKASMVLQKIPRTTAVRKGLMIPRVTPSLVINLSQPSQPTVEPIIELVISLSQAIIEPVINLSQPITEPLLSFSQPITTTEVGESSVVQSQKKKKGNNKKKIEDDMDDMDDASEVDDDDDIMEGEDDQMNMPMIHDEYDPYEDPCFENDGDDVAYFNKLIWEHSNQALDDLTDKEHFKGVLRDYCIQSGFSLIVDKSSPSRFTARCKDYHCSWRIYSSRLPDGTTWAIKSIQNSEHTCMGLDDRNPLVNVKLAGVKLMNDIRANNDISGKTLNELLWQRFGITMATSTVYCMKNWALKELNGGYDESYGYLPKYCEMVMITNTRSAAFCAWKNHNEPERPLIFSSIFLSFKGAIDGLHAGCRSLVGVNGAHLKGNFGGILFTVALDANNELWPFAWAIVPGEDADSWKFFLWHLKKILKEGKRGDDWCIISDRQKGIDVALNELWPQVGRRYCIKHLVKNWQKPFPGPLMHSLFWRACSATSPFTFKKAMEKLQQTNHLSLIWLSKLGGQSRWSRHKFDPKICTNENKTNFVESFNATLGADRCRPVLTLLEGIRRVCMVRMATRRQNCEHWDNNDLCPNIRVKIQQWFTMQAFHESHYCPR</sequence>
<evidence type="ECO:0000313" key="5">
    <source>
        <dbReference type="RefSeq" id="XP_021856205.1"/>
    </source>
</evidence>
<feature type="region of interest" description="Disordered" evidence="1">
    <location>
        <begin position="86"/>
        <end position="114"/>
    </location>
</feature>
<evidence type="ECO:0000256" key="1">
    <source>
        <dbReference type="SAM" id="MobiDB-lite"/>
    </source>
</evidence>
<dbReference type="PANTHER" id="PTHR31973:SF197">
    <property type="entry name" value="SWIM-TYPE DOMAIN-CONTAINING PROTEIN"/>
    <property type="match status" value="1"/>
</dbReference>
<dbReference type="Proteomes" id="UP000813463">
    <property type="component" value="Chromosome 1"/>
</dbReference>
<name>A0A9R0IXE1_SPIOL</name>
<organism evidence="4 5">
    <name type="scientific">Spinacia oleracea</name>
    <name type="common">Spinach</name>
    <dbReference type="NCBI Taxonomy" id="3562"/>
    <lineage>
        <taxon>Eukaryota</taxon>
        <taxon>Viridiplantae</taxon>
        <taxon>Streptophyta</taxon>
        <taxon>Embryophyta</taxon>
        <taxon>Tracheophyta</taxon>
        <taxon>Spermatophyta</taxon>
        <taxon>Magnoliopsida</taxon>
        <taxon>eudicotyledons</taxon>
        <taxon>Gunneridae</taxon>
        <taxon>Pentapetalae</taxon>
        <taxon>Caryophyllales</taxon>
        <taxon>Chenopodiaceae</taxon>
        <taxon>Chenopodioideae</taxon>
        <taxon>Anserineae</taxon>
        <taxon>Spinacia</taxon>
    </lineage>
</organism>
<evidence type="ECO:0008006" key="6">
    <source>
        <dbReference type="Google" id="ProtNLM"/>
    </source>
</evidence>
<evidence type="ECO:0000259" key="2">
    <source>
        <dbReference type="Pfam" id="PF03108"/>
    </source>
</evidence>
<feature type="domain" description="Transposase MuDR plant" evidence="2">
    <location>
        <begin position="293"/>
        <end position="346"/>
    </location>
</feature>
<accession>A0A9R0IXE1</accession>
<keyword evidence="4" id="KW-1185">Reference proteome</keyword>
<dbReference type="GeneID" id="110795498"/>
<gene>
    <name evidence="5" type="primary">LOC110795498</name>
</gene>
<dbReference type="AlphaFoldDB" id="A0A9R0IXE1"/>
<feature type="compositionally biased region" description="Low complexity" evidence="1">
    <location>
        <begin position="201"/>
        <end position="210"/>
    </location>
</feature>
<reference evidence="4" key="1">
    <citation type="journal article" date="2021" name="Nat. Commun.">
        <title>Genomic analyses provide insights into spinach domestication and the genetic basis of agronomic traits.</title>
        <authorList>
            <person name="Cai X."/>
            <person name="Sun X."/>
            <person name="Xu C."/>
            <person name="Sun H."/>
            <person name="Wang X."/>
            <person name="Ge C."/>
            <person name="Zhang Z."/>
            <person name="Wang Q."/>
            <person name="Fei Z."/>
            <person name="Jiao C."/>
            <person name="Wang Q."/>
        </authorList>
    </citation>
    <scope>NUCLEOTIDE SEQUENCE [LARGE SCALE GENOMIC DNA]</scope>
    <source>
        <strain evidence="4">cv. Varoflay</strain>
    </source>
</reference>
<protein>
    <recommendedName>
        <fullName evidence="6">MULE transposase domain-containing protein</fullName>
    </recommendedName>
</protein>
<feature type="region of interest" description="Disordered" evidence="1">
    <location>
        <begin position="201"/>
        <end position="243"/>
    </location>
</feature>
<dbReference type="Pfam" id="PF03108">
    <property type="entry name" value="DBD_Tnp_Mut"/>
    <property type="match status" value="1"/>
</dbReference>
<dbReference type="Pfam" id="PF10551">
    <property type="entry name" value="MULE"/>
    <property type="match status" value="1"/>
</dbReference>
<dbReference type="PANTHER" id="PTHR31973">
    <property type="entry name" value="POLYPROTEIN, PUTATIVE-RELATED"/>
    <property type="match status" value="1"/>
</dbReference>
<feature type="compositionally biased region" description="Acidic residues" evidence="1">
    <location>
        <begin position="224"/>
        <end position="243"/>
    </location>
</feature>
<feature type="compositionally biased region" description="Polar residues" evidence="1">
    <location>
        <begin position="99"/>
        <end position="113"/>
    </location>
</feature>
<proteinExistence type="predicted"/>
<reference evidence="5" key="2">
    <citation type="submission" date="2025-08" db="UniProtKB">
        <authorList>
            <consortium name="RefSeq"/>
        </authorList>
    </citation>
    <scope>IDENTIFICATION</scope>
    <source>
        <tissue evidence="5">Leaf</tissue>
    </source>
</reference>
<evidence type="ECO:0000313" key="4">
    <source>
        <dbReference type="Proteomes" id="UP000813463"/>
    </source>
</evidence>
<feature type="domain" description="MULE transposase" evidence="3">
    <location>
        <begin position="487"/>
        <end position="580"/>
    </location>
</feature>
<evidence type="ECO:0000259" key="3">
    <source>
        <dbReference type="Pfam" id="PF10551"/>
    </source>
</evidence>
<dbReference type="RefSeq" id="XP_021856205.1">
    <property type="nucleotide sequence ID" value="XM_022000513.2"/>
</dbReference>
<dbReference type="KEGG" id="soe:110795498"/>
<dbReference type="OrthoDB" id="1918246at2759"/>
<dbReference type="InterPro" id="IPR004332">
    <property type="entry name" value="Transposase_MuDR"/>
</dbReference>